<organism evidence="10 11">
    <name type="scientific">Heligmosomoides polygyrus</name>
    <name type="common">Parasitic roundworm</name>
    <dbReference type="NCBI Taxonomy" id="6339"/>
    <lineage>
        <taxon>Eukaryota</taxon>
        <taxon>Metazoa</taxon>
        <taxon>Ecdysozoa</taxon>
        <taxon>Nematoda</taxon>
        <taxon>Chromadorea</taxon>
        <taxon>Rhabditida</taxon>
        <taxon>Rhabditina</taxon>
        <taxon>Rhabditomorpha</taxon>
        <taxon>Strongyloidea</taxon>
        <taxon>Heligmosomidae</taxon>
        <taxon>Heligmosomoides</taxon>
    </lineage>
</organism>
<reference evidence="11" key="1">
    <citation type="submission" date="2019-09" db="UniProtKB">
        <authorList>
            <consortium name="WormBaseParasite"/>
        </authorList>
    </citation>
    <scope>IDENTIFICATION</scope>
</reference>
<dbReference type="Proteomes" id="UP000050761">
    <property type="component" value="Unassembled WGS sequence"/>
</dbReference>
<evidence type="ECO:0000256" key="5">
    <source>
        <dbReference type="ARBA" id="ARBA00023054"/>
    </source>
</evidence>
<dbReference type="GO" id="GO:0005737">
    <property type="term" value="C:cytoplasm"/>
    <property type="evidence" value="ECO:0007669"/>
    <property type="project" value="UniProtKB-SubCell"/>
</dbReference>
<dbReference type="InterPro" id="IPR051608">
    <property type="entry name" value="RQC_Subunit_NEMF"/>
</dbReference>
<dbReference type="WBParaSite" id="HPBE_0001397601-mRNA-1">
    <property type="protein sequence ID" value="HPBE_0001397601-mRNA-1"/>
    <property type="gene ID" value="HPBE_0001397601"/>
</dbReference>
<evidence type="ECO:0000259" key="8">
    <source>
        <dbReference type="Pfam" id="PF05670"/>
    </source>
</evidence>
<keyword evidence="10" id="KW-1185">Reference proteome</keyword>
<evidence type="ECO:0000256" key="1">
    <source>
        <dbReference type="ARBA" id="ARBA00004123"/>
    </source>
</evidence>
<dbReference type="Pfam" id="PF05670">
    <property type="entry name" value="NFACT-R_1"/>
    <property type="match status" value="1"/>
</dbReference>
<dbReference type="InterPro" id="IPR008532">
    <property type="entry name" value="NFACT_RNA-bd"/>
</dbReference>
<evidence type="ECO:0000259" key="9">
    <source>
        <dbReference type="Pfam" id="PF11923"/>
    </source>
</evidence>
<proteinExistence type="inferred from homology"/>
<evidence type="ECO:0000256" key="2">
    <source>
        <dbReference type="ARBA" id="ARBA00004496"/>
    </source>
</evidence>
<evidence type="ECO:0000256" key="7">
    <source>
        <dbReference type="SAM" id="Coils"/>
    </source>
</evidence>
<accession>A0A183FZ35</accession>
<dbReference type="Pfam" id="PF05833">
    <property type="entry name" value="NFACT_N"/>
    <property type="match status" value="1"/>
</dbReference>
<sequence length="893" mass="100025">MKSRFTTLDVAAAVNDLKSCEGMRVVNVYDVNHKTYIMKLSRGSEKHMLIFESGIRIHRAYHDCPKASFPSGFSQKLRKHLNNRRLSKATQLGLDRVVDLQIDDGDRAVHVIVELYDRGNVVLTDSSYVILNVLRPRTDKDNDVRFHVREKYPIPSERPFPTVPTEEEISLILRYKLILFSVLLSLQSTLCAAVVVYCHYCAMEGKPIRVNAIEESGDSVSRIVNALRKAAVIAQEIVQGRCAGFVSYKVEERSDKTSIETLMEYHPYLFIQHQMGLYKTYASFSEAVDAFYAVQDDQKQQQSALKIEKEAIKKLENVKKDQYRRLVELEQNRGEKMSMAELVILNQHLVDSAISTICGAVAKKTPWDEIERMRLQAAKNGDAVARWGECYAPTKRFPEYFSAIVKLDLGNNKIVMSLSEDAEGLSPREVPVDIGMNANSNARELFHGMKNTAEKVLRVITLVQDSLAQSCITRTSAAVEKAVRNAEEKAHATIQQVHVRADTAKMRKEMWFEKFLWFISSEHYIVIAGRDAQQNEMLVKKYLRPGDVYVHADAHGAASVVVRNKKGAGAIPPKTMTEASQMAICCSSSWNSHVVSSAWWVYDHQVSKVAPSGEYLPHGSFMIRGKKNFMPGCPLVLGFGILFRLDEVSAMNQKQRMMLNLGNEGHDVCNSAEPVEAVTDHNGVETCEEYPDVQLDVSTVRLGADAEGLGDYSVIELNVKCHPKKKVVTKEKETEEYLEKKKEELKISESGVEEGDVTNINDEQGVNQDEQVFGENANAEGDDEVGGEVDAVEDSEGAIYQLTHNPLPDDVLLYAIPMVGPYQVFGNFKYKAKITPGTSRKGKAGKAAFDLFLRMKNGDIREQTLIRALSQDDSASRNIPKGCRISAPQLHAK</sequence>
<evidence type="ECO:0000256" key="3">
    <source>
        <dbReference type="ARBA" id="ARBA00008318"/>
    </source>
</evidence>
<name>A0A183FZ35_HELPZ</name>
<evidence type="ECO:0000313" key="11">
    <source>
        <dbReference type="WBParaSite" id="HPBE_0001397601-mRNA-1"/>
    </source>
</evidence>
<dbReference type="GO" id="GO:0043023">
    <property type="term" value="F:ribosomal large subunit binding"/>
    <property type="evidence" value="ECO:0007669"/>
    <property type="project" value="TreeGrafter"/>
</dbReference>
<evidence type="ECO:0000256" key="4">
    <source>
        <dbReference type="ARBA" id="ARBA00022490"/>
    </source>
</evidence>
<dbReference type="GO" id="GO:1990112">
    <property type="term" value="C:RQC complex"/>
    <property type="evidence" value="ECO:0007669"/>
    <property type="project" value="TreeGrafter"/>
</dbReference>
<feature type="coiled-coil region" evidence="7">
    <location>
        <begin position="298"/>
        <end position="332"/>
    </location>
</feature>
<keyword evidence="5 7" id="KW-0175">Coiled coil</keyword>
<dbReference type="AlphaFoldDB" id="A0A183FZ35"/>
<dbReference type="InterPro" id="IPR021846">
    <property type="entry name" value="NFACT-C"/>
</dbReference>
<comment type="subcellular location">
    <subcellularLocation>
        <location evidence="2">Cytoplasm</location>
    </subcellularLocation>
    <subcellularLocation>
        <location evidence="1">Nucleus</location>
    </subcellularLocation>
</comment>
<dbReference type="Gene3D" id="2.30.310.10">
    <property type="entry name" value="ibrinogen binding protein from staphylococcus aureus domain"/>
    <property type="match status" value="1"/>
</dbReference>
<dbReference type="PANTHER" id="PTHR15239">
    <property type="entry name" value="NUCLEAR EXPORT MEDIATOR FACTOR NEMF"/>
    <property type="match status" value="1"/>
</dbReference>
<dbReference type="GO" id="GO:1990116">
    <property type="term" value="P:ribosome-associated ubiquitin-dependent protein catabolic process"/>
    <property type="evidence" value="ECO:0007669"/>
    <property type="project" value="TreeGrafter"/>
</dbReference>
<keyword evidence="6" id="KW-0539">Nucleus</keyword>
<dbReference type="Pfam" id="PF11923">
    <property type="entry name" value="NFACT-C"/>
    <property type="match status" value="1"/>
</dbReference>
<feature type="domain" description="NFACT RNA-binding" evidence="8">
    <location>
        <begin position="514"/>
        <end position="625"/>
    </location>
</feature>
<dbReference type="GO" id="GO:0000049">
    <property type="term" value="F:tRNA binding"/>
    <property type="evidence" value="ECO:0007669"/>
    <property type="project" value="TreeGrafter"/>
</dbReference>
<dbReference type="GO" id="GO:0072344">
    <property type="term" value="P:rescue of stalled ribosome"/>
    <property type="evidence" value="ECO:0007669"/>
    <property type="project" value="TreeGrafter"/>
</dbReference>
<feature type="domain" description="NFACT protein C-terminal" evidence="9">
    <location>
        <begin position="798"/>
        <end position="873"/>
    </location>
</feature>
<dbReference type="GO" id="GO:0005634">
    <property type="term" value="C:nucleus"/>
    <property type="evidence" value="ECO:0007669"/>
    <property type="project" value="UniProtKB-SubCell"/>
</dbReference>
<evidence type="ECO:0000313" key="10">
    <source>
        <dbReference type="Proteomes" id="UP000050761"/>
    </source>
</evidence>
<comment type="similarity">
    <text evidence="3">Belongs to the NEMF family.</text>
</comment>
<dbReference type="FunFam" id="2.30.310.10:FF:000001">
    <property type="entry name" value="Nuclear export mediator factor Nemf"/>
    <property type="match status" value="1"/>
</dbReference>
<evidence type="ECO:0000256" key="6">
    <source>
        <dbReference type="ARBA" id="ARBA00023242"/>
    </source>
</evidence>
<dbReference type="PANTHER" id="PTHR15239:SF6">
    <property type="entry name" value="RIBOSOME QUALITY CONTROL COMPLEX SUBUNIT NEMF"/>
    <property type="match status" value="1"/>
</dbReference>
<protein>
    <submittedName>
        <fullName evidence="11">NFACT-R_1 domain-containing protein</fullName>
    </submittedName>
</protein>
<keyword evidence="4" id="KW-0963">Cytoplasm</keyword>